<reference evidence="2" key="1">
    <citation type="submission" date="2018-06" db="EMBL/GenBank/DDBJ databases">
        <authorList>
            <person name="Zhirakovskaya E."/>
        </authorList>
    </citation>
    <scope>NUCLEOTIDE SEQUENCE</scope>
</reference>
<evidence type="ECO:0000313" key="2">
    <source>
        <dbReference type="EMBL" id="VAW69807.1"/>
    </source>
</evidence>
<dbReference type="InterPro" id="IPR041498">
    <property type="entry name" value="Big_6"/>
</dbReference>
<evidence type="ECO:0000259" key="1">
    <source>
        <dbReference type="Pfam" id="PF17936"/>
    </source>
</evidence>
<dbReference type="Pfam" id="PF17936">
    <property type="entry name" value="Big_6"/>
    <property type="match status" value="1"/>
</dbReference>
<dbReference type="EMBL" id="UOFJ01000467">
    <property type="protein sequence ID" value="VAW69807.1"/>
    <property type="molecule type" value="Genomic_DNA"/>
</dbReference>
<sequence length="776" mass="84119">MRYKLNNINIYLLLVFLALPLNASGLDILSGDVAPRGNPDGKLDSADIAVLELFVFGKAIPSFSEKKLSDVAPINLPDGDLNFADVMVLKQQVSGKIISDSFSPYSPSPANITFEKNANSVRIRGKAGLFSENNRIKIINVSVSPPVTLFEGTVNSDGSFSVSISALTGEKISIIAIDESGNESIPTPFTILDDPLLTTGPYQAGWVDIDDPTFLPQTGSDWDPRHLWARLVYPATAFGKETTIDPGISSSPLVVFIHQYTQICDTDGPGAGTTKMSDTDPACVNDKRIPLHEGYMYLMNKLAEYGITSISISRYEILHKYSSRDSAATTAANNALILRTLDKIKEWNSAGNDPFGGFLVNKLDLSKIVLSGHSSGGAIASKAYSANLDRATPHSIVAISLIAPVLSSSESNTFNVPYFGIRGGADSDSAASLEFVFEPFDKIMRNVSSAPNYASVAYVHGANHKFFNTILTSTASSPSPWAGSEVESIDTIFINPGLLAEEQRNITVRALIPFIRMNLQGVSEYRQVLKGEYKFNGAPNDFTFWSYADESRLTIDNSSGTPDISTNSLNGNVTHNGFVSIKEYTDLQASFPGNMGQSIGAPPLLCGGKINHSIGGLVFEMNGASAIYSTQLPIGFRDVSNYNVLSFRIAKYSNLFPFLPYSNNSTNIQLQLTDSMGRTGLINLNSNHYGFIPTPQVYDKESYTSFIRDPFGGPPIVAYQVCNFLTANAIALNTIRIPLSHFEANSTNIDLTRIESISFGTKETGTIVMTDIEFSN</sequence>
<dbReference type="AlphaFoldDB" id="A0A3B0Y2I9"/>
<dbReference type="Gene3D" id="2.60.40.10">
    <property type="entry name" value="Immunoglobulins"/>
    <property type="match status" value="1"/>
</dbReference>
<gene>
    <name evidence="2" type="ORF">MNBD_GAMMA10-2478</name>
</gene>
<feature type="domain" description="Bacterial Ig" evidence="1">
    <location>
        <begin position="144"/>
        <end position="193"/>
    </location>
</feature>
<name>A0A3B0Y2I9_9ZZZZ</name>
<proteinExistence type="predicted"/>
<dbReference type="InterPro" id="IPR029058">
    <property type="entry name" value="AB_hydrolase_fold"/>
</dbReference>
<organism evidence="2">
    <name type="scientific">hydrothermal vent metagenome</name>
    <dbReference type="NCBI Taxonomy" id="652676"/>
    <lineage>
        <taxon>unclassified sequences</taxon>
        <taxon>metagenomes</taxon>
        <taxon>ecological metagenomes</taxon>
    </lineage>
</organism>
<protein>
    <recommendedName>
        <fullName evidence="1">Bacterial Ig domain-containing protein</fullName>
    </recommendedName>
</protein>
<dbReference type="Gene3D" id="3.40.50.1820">
    <property type="entry name" value="alpha/beta hydrolase"/>
    <property type="match status" value="1"/>
</dbReference>
<accession>A0A3B0Y2I9</accession>
<dbReference type="InterPro" id="IPR013783">
    <property type="entry name" value="Ig-like_fold"/>
</dbReference>
<dbReference type="SUPFAM" id="SSF53474">
    <property type="entry name" value="alpha/beta-Hydrolases"/>
    <property type="match status" value="1"/>
</dbReference>